<evidence type="ECO:0000313" key="11">
    <source>
        <dbReference type="Proteomes" id="UP000186303"/>
    </source>
</evidence>
<dbReference type="InterPro" id="IPR009542">
    <property type="entry name" value="Spc1/SPCS1"/>
</dbReference>
<evidence type="ECO:0000256" key="9">
    <source>
        <dbReference type="SAM" id="Phobius"/>
    </source>
</evidence>
<dbReference type="OMA" id="IHLTLWT"/>
<dbReference type="STRING" id="1230383.A0A1M8A2R9"/>
<evidence type="ECO:0000256" key="3">
    <source>
        <dbReference type="ARBA" id="ARBA00017059"/>
    </source>
</evidence>
<dbReference type="Pfam" id="PF06645">
    <property type="entry name" value="SPC12"/>
    <property type="match status" value="1"/>
</dbReference>
<evidence type="ECO:0000313" key="10">
    <source>
        <dbReference type="EMBL" id="SHO76464.1"/>
    </source>
</evidence>
<comment type="similarity">
    <text evidence="2">Belongs to the SPCS1 family.</text>
</comment>
<keyword evidence="11" id="KW-1185">Reference proteome</keyword>
<evidence type="ECO:0000256" key="5">
    <source>
        <dbReference type="ARBA" id="ARBA00022824"/>
    </source>
</evidence>
<keyword evidence="6 9" id="KW-1133">Transmembrane helix</keyword>
<evidence type="ECO:0000256" key="2">
    <source>
        <dbReference type="ARBA" id="ARBA00005245"/>
    </source>
</evidence>
<evidence type="ECO:0000256" key="6">
    <source>
        <dbReference type="ARBA" id="ARBA00022989"/>
    </source>
</evidence>
<dbReference type="PANTHER" id="PTHR13202">
    <property type="entry name" value="MICROSOMAL SIGNAL PEPTIDASE 12 KDA SUBUNIT"/>
    <property type="match status" value="1"/>
</dbReference>
<evidence type="ECO:0000256" key="1">
    <source>
        <dbReference type="ARBA" id="ARBA00004477"/>
    </source>
</evidence>
<accession>A0A1M8A2R9</accession>
<dbReference type="VEuPathDB" id="FungiDB:MSYG_0802"/>
<evidence type="ECO:0000256" key="4">
    <source>
        <dbReference type="ARBA" id="ARBA00022692"/>
    </source>
</evidence>
<keyword evidence="4 9" id="KW-0812">Transmembrane</keyword>
<keyword evidence="7 9" id="KW-0472">Membrane</keyword>
<feature type="transmembrane region" description="Helical" evidence="9">
    <location>
        <begin position="44"/>
        <end position="66"/>
    </location>
</feature>
<comment type="subcellular location">
    <subcellularLocation>
        <location evidence="1">Endoplasmic reticulum membrane</location>
        <topology evidence="1">Multi-pass membrane protein</topology>
    </subcellularLocation>
</comment>
<feature type="transmembrane region" description="Helical" evidence="9">
    <location>
        <begin position="20"/>
        <end position="38"/>
    </location>
</feature>
<reference evidence="11" key="1">
    <citation type="journal article" date="2017" name="Nucleic Acids Res.">
        <title>Proteogenomics produces comprehensive and highly accurate protein-coding gene annotation in a complete genome assembly of Malassezia sympodialis.</title>
        <authorList>
            <person name="Zhu Y."/>
            <person name="Engstroem P.G."/>
            <person name="Tellgren-Roth C."/>
            <person name="Baudo C.D."/>
            <person name="Kennell J.C."/>
            <person name="Sun S."/>
            <person name="Billmyre R.B."/>
            <person name="Schroeder M.S."/>
            <person name="Andersson A."/>
            <person name="Holm T."/>
            <person name="Sigurgeirsson B."/>
            <person name="Wu G."/>
            <person name="Sankaranarayanan S.R."/>
            <person name="Siddharthan R."/>
            <person name="Sanyal K."/>
            <person name="Lundeberg J."/>
            <person name="Nystedt B."/>
            <person name="Boekhout T."/>
            <person name="Dawson T.L. Jr."/>
            <person name="Heitman J."/>
            <person name="Scheynius A."/>
            <person name="Lehtioe J."/>
        </authorList>
    </citation>
    <scope>NUCLEOTIDE SEQUENCE [LARGE SCALE GENOMIC DNA]</scope>
    <source>
        <strain evidence="11">ATCC 42132</strain>
    </source>
</reference>
<comment type="function">
    <text evidence="8">Component of the signal peptidase complex (SPC) which catalyzes the cleavage of N-terminal signal sequences from nascent proteins as they are translocated into the lumen of the endoplasmic reticulum. Dispensable for SPC enzymatic activity.</text>
</comment>
<dbReference type="PANTHER" id="PTHR13202:SF0">
    <property type="entry name" value="SIGNAL PEPTIDASE COMPLEX SUBUNIT 1"/>
    <property type="match status" value="1"/>
</dbReference>
<dbReference type="Proteomes" id="UP000186303">
    <property type="component" value="Chromosome 1"/>
</dbReference>
<dbReference type="OrthoDB" id="263893at2759"/>
<gene>
    <name evidence="10" type="ORF">MSYG_0802</name>
</gene>
<evidence type="ECO:0000256" key="8">
    <source>
        <dbReference type="ARBA" id="ARBA00045204"/>
    </source>
</evidence>
<dbReference type="GO" id="GO:0005787">
    <property type="term" value="C:signal peptidase complex"/>
    <property type="evidence" value="ECO:0007669"/>
    <property type="project" value="InterPro"/>
</dbReference>
<dbReference type="GO" id="GO:0006465">
    <property type="term" value="P:signal peptide processing"/>
    <property type="evidence" value="ECO:0007669"/>
    <property type="project" value="InterPro"/>
</dbReference>
<dbReference type="AlphaFoldDB" id="A0A1M8A2R9"/>
<dbReference type="EMBL" id="LT671821">
    <property type="protein sequence ID" value="SHO76464.1"/>
    <property type="molecule type" value="Genomic_DNA"/>
</dbReference>
<protein>
    <recommendedName>
        <fullName evidence="3">Signal peptidase complex subunit 1</fullName>
    </recommendedName>
</protein>
<proteinExistence type="inferred from homology"/>
<sequence>MSKLKGNIDYHGQALAQRLLHVLIIVAATLGLIVGYDLQDVAVAMYLFGAGFVLALLVCVPPWPFFQRHHVQWLPASSPTPSS</sequence>
<keyword evidence="5" id="KW-0256">Endoplasmic reticulum</keyword>
<organism evidence="10 11">
    <name type="scientific">Malassezia sympodialis (strain ATCC 42132)</name>
    <name type="common">Atopic eczema-associated yeast</name>
    <dbReference type="NCBI Taxonomy" id="1230383"/>
    <lineage>
        <taxon>Eukaryota</taxon>
        <taxon>Fungi</taxon>
        <taxon>Dikarya</taxon>
        <taxon>Basidiomycota</taxon>
        <taxon>Ustilaginomycotina</taxon>
        <taxon>Malasseziomycetes</taxon>
        <taxon>Malasseziales</taxon>
        <taxon>Malasseziaceae</taxon>
        <taxon>Malassezia</taxon>
    </lineage>
</organism>
<dbReference type="GO" id="GO:0045047">
    <property type="term" value="P:protein targeting to ER"/>
    <property type="evidence" value="ECO:0007669"/>
    <property type="project" value="TreeGrafter"/>
</dbReference>
<evidence type="ECO:0000256" key="7">
    <source>
        <dbReference type="ARBA" id="ARBA00023136"/>
    </source>
</evidence>
<name>A0A1M8A2R9_MALS4</name>